<dbReference type="AlphaFoldDB" id="A0A2N5VIH3"/>
<evidence type="ECO:0000313" key="2">
    <source>
        <dbReference type="Proteomes" id="UP000235392"/>
    </source>
</evidence>
<name>A0A2N5VIH3_9BASI</name>
<proteinExistence type="predicted"/>
<protein>
    <submittedName>
        <fullName evidence="1">Uncharacterized protein</fullName>
    </submittedName>
</protein>
<organism evidence="1 2">
    <name type="scientific">Puccinia coronata f. sp. avenae</name>
    <dbReference type="NCBI Taxonomy" id="200324"/>
    <lineage>
        <taxon>Eukaryota</taxon>
        <taxon>Fungi</taxon>
        <taxon>Dikarya</taxon>
        <taxon>Basidiomycota</taxon>
        <taxon>Pucciniomycotina</taxon>
        <taxon>Pucciniomycetes</taxon>
        <taxon>Pucciniales</taxon>
        <taxon>Pucciniaceae</taxon>
        <taxon>Puccinia</taxon>
    </lineage>
</organism>
<comment type="caution">
    <text evidence="1">The sequence shown here is derived from an EMBL/GenBank/DDBJ whole genome shotgun (WGS) entry which is preliminary data.</text>
</comment>
<gene>
    <name evidence="1" type="ORF">PCASD_01579</name>
</gene>
<dbReference type="Proteomes" id="UP000235392">
    <property type="component" value="Unassembled WGS sequence"/>
</dbReference>
<accession>A0A2N5VIH3</accession>
<evidence type="ECO:0000313" key="1">
    <source>
        <dbReference type="EMBL" id="PLW49804.1"/>
    </source>
</evidence>
<dbReference type="EMBL" id="PGCI01000014">
    <property type="protein sequence ID" value="PLW49804.1"/>
    <property type="molecule type" value="Genomic_DNA"/>
</dbReference>
<sequence length="128" mass="14386">METSESDLLLNTAFSIKSWTFLDLQVRASTQDRPLYRKTRLENRSIHVRHHQDQLPSLLCALCINPTYILNKLLKKNGSSLLGASLDRPLLWAFRSTVAHGDAQVASNGRARAFCLGMHPDGREVSII</sequence>
<reference evidence="1 2" key="1">
    <citation type="submission" date="2017-11" db="EMBL/GenBank/DDBJ databases">
        <title>De novo assembly and phasing of dikaryotic genomes from two isolates of Puccinia coronata f. sp. avenae, the causal agent of oat crown rust.</title>
        <authorList>
            <person name="Miller M.E."/>
            <person name="Zhang Y."/>
            <person name="Omidvar V."/>
            <person name="Sperschneider J."/>
            <person name="Schwessinger B."/>
            <person name="Raley C."/>
            <person name="Palmer J.M."/>
            <person name="Garnica D."/>
            <person name="Upadhyaya N."/>
            <person name="Rathjen J."/>
            <person name="Taylor J.M."/>
            <person name="Park R.F."/>
            <person name="Dodds P.N."/>
            <person name="Hirsch C.D."/>
            <person name="Kianian S.F."/>
            <person name="Figueroa M."/>
        </authorList>
    </citation>
    <scope>NUCLEOTIDE SEQUENCE [LARGE SCALE GENOMIC DNA]</scope>
    <source>
        <strain evidence="1">12SD80</strain>
    </source>
</reference>